<dbReference type="GO" id="GO:0020037">
    <property type="term" value="F:heme binding"/>
    <property type="evidence" value="ECO:0007669"/>
    <property type="project" value="InterPro"/>
</dbReference>
<dbReference type="EMBL" id="AP011529">
    <property type="protein sequence ID" value="BAI79575.1"/>
    <property type="molecule type" value="Genomic_DNA"/>
</dbReference>
<dbReference type="InterPro" id="IPR036909">
    <property type="entry name" value="Cyt_c-like_dom_sf"/>
</dbReference>
<organism evidence="2 3">
    <name type="scientific">Deferribacter desulfuricans (strain DSM 14783 / JCM 11476 / NBRC 101012 / SSM1)</name>
    <dbReference type="NCBI Taxonomy" id="639282"/>
    <lineage>
        <taxon>Bacteria</taxon>
        <taxon>Pseudomonadati</taxon>
        <taxon>Deferribacterota</taxon>
        <taxon>Deferribacteres</taxon>
        <taxon>Deferribacterales</taxon>
        <taxon>Deferribacteraceae</taxon>
        <taxon>Deferribacter</taxon>
    </lineage>
</organism>
<keyword evidence="1" id="KW-0732">Signal</keyword>
<accession>D3PAF2</accession>
<evidence type="ECO:0000313" key="2">
    <source>
        <dbReference type="EMBL" id="BAI79575.1"/>
    </source>
</evidence>
<name>D3PAF2_DEFDS</name>
<protein>
    <submittedName>
        <fullName evidence="2">Cytochrome c family protein</fullName>
    </submittedName>
</protein>
<evidence type="ECO:0000313" key="3">
    <source>
        <dbReference type="Proteomes" id="UP000001520"/>
    </source>
</evidence>
<dbReference type="KEGG" id="ddf:DEFDS_0063"/>
<dbReference type="AlphaFoldDB" id="D3PAF2"/>
<dbReference type="Proteomes" id="UP000001520">
    <property type="component" value="Chromosome"/>
</dbReference>
<feature type="chain" id="PRO_5003048883" evidence="1">
    <location>
        <begin position="25"/>
        <end position="115"/>
    </location>
</feature>
<dbReference type="STRING" id="639282.DEFDS_0063"/>
<evidence type="ECO:0000256" key="1">
    <source>
        <dbReference type="SAM" id="SignalP"/>
    </source>
</evidence>
<dbReference type="RefSeq" id="WP_013006823.1">
    <property type="nucleotide sequence ID" value="NC_013939.1"/>
</dbReference>
<proteinExistence type="predicted"/>
<dbReference type="GO" id="GO:0009055">
    <property type="term" value="F:electron transfer activity"/>
    <property type="evidence" value="ECO:0007669"/>
    <property type="project" value="InterPro"/>
</dbReference>
<sequence length="115" mass="13427">MKKKTVIFLTTLILILSLAINAFAVSQRAGKRKFKKYCHKTCHSGKKKDITYVTPSTFTIEQWKYYFQNKRKRLIAIHKNGELDTIKLKEKDWKNIEAFLTNHGLGSFEPESCTQ</sequence>
<keyword evidence="3" id="KW-1185">Reference proteome</keyword>
<dbReference type="eggNOG" id="COG2010">
    <property type="taxonomic scope" value="Bacteria"/>
</dbReference>
<reference evidence="2 3" key="1">
    <citation type="journal article" date="2010" name="DNA Res.">
        <title>Bacterial lifestyle in a deep-sea hydrothermal vent chimney revealed by the genome sequence of the thermophilic bacterium Deferribacter desulfuricans SSM1.</title>
        <authorList>
            <person name="Takaki Y."/>
            <person name="Shimamura S."/>
            <person name="Nakagawa S."/>
            <person name="Fukuhara Y."/>
            <person name="Horikawa H."/>
            <person name="Ankai A."/>
            <person name="Harada T."/>
            <person name="Hosoyama A."/>
            <person name="Oguchi A."/>
            <person name="Fukui S."/>
            <person name="Fujita N."/>
            <person name="Takami H."/>
            <person name="Takai K."/>
        </authorList>
    </citation>
    <scope>NUCLEOTIDE SEQUENCE [LARGE SCALE GENOMIC DNA]</scope>
    <source>
        <strain evidence="3">DSM 14783 / JCM 11476 / NBRC 101012 / SSM1</strain>
    </source>
</reference>
<dbReference type="HOGENOM" id="CLU_167435_0_0_0"/>
<gene>
    <name evidence="2" type="ordered locus">DEFDS_0063</name>
</gene>
<dbReference type="SUPFAM" id="SSF46626">
    <property type="entry name" value="Cytochrome c"/>
    <property type="match status" value="1"/>
</dbReference>
<dbReference type="OrthoDB" id="9811706at2"/>
<feature type="signal peptide" evidence="1">
    <location>
        <begin position="1"/>
        <end position="24"/>
    </location>
</feature>